<accession>A0A3S5BX49</accession>
<name>A0A3S5BX49_9PLAT</name>
<evidence type="ECO:0000313" key="2">
    <source>
        <dbReference type="Proteomes" id="UP000784294"/>
    </source>
</evidence>
<dbReference type="AlphaFoldDB" id="A0A3S5BX49"/>
<protein>
    <submittedName>
        <fullName evidence="1">Uncharacterized protein</fullName>
    </submittedName>
</protein>
<proteinExistence type="predicted"/>
<dbReference type="EMBL" id="CAAALY010292603">
    <property type="protein sequence ID" value="VEL44242.1"/>
    <property type="molecule type" value="Genomic_DNA"/>
</dbReference>
<organism evidence="1 2">
    <name type="scientific">Protopolystoma xenopodis</name>
    <dbReference type="NCBI Taxonomy" id="117903"/>
    <lineage>
        <taxon>Eukaryota</taxon>
        <taxon>Metazoa</taxon>
        <taxon>Spiralia</taxon>
        <taxon>Lophotrochozoa</taxon>
        <taxon>Platyhelminthes</taxon>
        <taxon>Monogenea</taxon>
        <taxon>Polyopisthocotylea</taxon>
        <taxon>Polystomatidea</taxon>
        <taxon>Polystomatidae</taxon>
        <taxon>Protopolystoma</taxon>
    </lineage>
</organism>
<gene>
    <name evidence="1" type="ORF">PXEA_LOCUS37682</name>
</gene>
<keyword evidence="2" id="KW-1185">Reference proteome</keyword>
<sequence length="73" mass="7863">MPSTVQPLASVAVAGGSTVTSVPGVLSDRDKLDLDGLLWDIQRTLFEYLTISIVRPSSRNFIVHAKVGVLIIQ</sequence>
<reference evidence="1" key="1">
    <citation type="submission" date="2018-11" db="EMBL/GenBank/DDBJ databases">
        <authorList>
            <consortium name="Pathogen Informatics"/>
        </authorList>
    </citation>
    <scope>NUCLEOTIDE SEQUENCE</scope>
</reference>
<dbReference type="Proteomes" id="UP000784294">
    <property type="component" value="Unassembled WGS sequence"/>
</dbReference>
<comment type="caution">
    <text evidence="1">The sequence shown here is derived from an EMBL/GenBank/DDBJ whole genome shotgun (WGS) entry which is preliminary data.</text>
</comment>
<evidence type="ECO:0000313" key="1">
    <source>
        <dbReference type="EMBL" id="VEL44242.1"/>
    </source>
</evidence>